<gene>
    <name evidence="2" type="ORF">ASPVEDRAFT_155399</name>
</gene>
<dbReference type="STRING" id="1036611.A0A1L9Q1I5"/>
<dbReference type="Proteomes" id="UP000184073">
    <property type="component" value="Unassembled WGS sequence"/>
</dbReference>
<evidence type="ECO:0000313" key="2">
    <source>
        <dbReference type="EMBL" id="OJJ07576.1"/>
    </source>
</evidence>
<dbReference type="GeneID" id="63723969"/>
<sequence length="138" mass="15652">MELPLKRNTRKDPEMQKPATAPWGLSISNSDFQKLTAGYKPRGMDDRWRVAVSPPDQNGTISVHFARSWTGIPHYVLFIKPIDGDSSDAIIDAITWEQNKGGIYISEEMAKMTVVTISRSFLECDYDLLPEYDTDKLL</sequence>
<organism evidence="2 3">
    <name type="scientific">Aspergillus versicolor CBS 583.65</name>
    <dbReference type="NCBI Taxonomy" id="1036611"/>
    <lineage>
        <taxon>Eukaryota</taxon>
        <taxon>Fungi</taxon>
        <taxon>Dikarya</taxon>
        <taxon>Ascomycota</taxon>
        <taxon>Pezizomycotina</taxon>
        <taxon>Eurotiomycetes</taxon>
        <taxon>Eurotiomycetidae</taxon>
        <taxon>Eurotiales</taxon>
        <taxon>Aspergillaceae</taxon>
        <taxon>Aspergillus</taxon>
        <taxon>Aspergillus subgen. Nidulantes</taxon>
    </lineage>
</organism>
<dbReference type="RefSeq" id="XP_040673338.1">
    <property type="nucleotide sequence ID" value="XM_040808458.1"/>
</dbReference>
<dbReference type="AlphaFoldDB" id="A0A1L9Q1I5"/>
<reference evidence="3" key="1">
    <citation type="journal article" date="2017" name="Genome Biol.">
        <title>Comparative genomics reveals high biological diversity and specific adaptations in the industrially and medically important fungal genus Aspergillus.</title>
        <authorList>
            <person name="de Vries R.P."/>
            <person name="Riley R."/>
            <person name="Wiebenga A."/>
            <person name="Aguilar-Osorio G."/>
            <person name="Amillis S."/>
            <person name="Uchima C.A."/>
            <person name="Anderluh G."/>
            <person name="Asadollahi M."/>
            <person name="Askin M."/>
            <person name="Barry K."/>
            <person name="Battaglia E."/>
            <person name="Bayram O."/>
            <person name="Benocci T."/>
            <person name="Braus-Stromeyer S.A."/>
            <person name="Caldana C."/>
            <person name="Canovas D."/>
            <person name="Cerqueira G.C."/>
            <person name="Chen F."/>
            <person name="Chen W."/>
            <person name="Choi C."/>
            <person name="Clum A."/>
            <person name="Dos Santos R.A."/>
            <person name="Damasio A.R."/>
            <person name="Diallinas G."/>
            <person name="Emri T."/>
            <person name="Fekete E."/>
            <person name="Flipphi M."/>
            <person name="Freyberg S."/>
            <person name="Gallo A."/>
            <person name="Gournas C."/>
            <person name="Habgood R."/>
            <person name="Hainaut M."/>
            <person name="Harispe M.L."/>
            <person name="Henrissat B."/>
            <person name="Hilden K.S."/>
            <person name="Hope R."/>
            <person name="Hossain A."/>
            <person name="Karabika E."/>
            <person name="Karaffa L."/>
            <person name="Karanyi Z."/>
            <person name="Krasevec N."/>
            <person name="Kuo A."/>
            <person name="Kusch H."/>
            <person name="LaButti K."/>
            <person name="Lagendijk E.L."/>
            <person name="Lapidus A."/>
            <person name="Levasseur A."/>
            <person name="Lindquist E."/>
            <person name="Lipzen A."/>
            <person name="Logrieco A.F."/>
            <person name="MacCabe A."/>
            <person name="Maekelae M.R."/>
            <person name="Malavazi I."/>
            <person name="Melin P."/>
            <person name="Meyer V."/>
            <person name="Mielnichuk N."/>
            <person name="Miskei M."/>
            <person name="Molnar A.P."/>
            <person name="Mule G."/>
            <person name="Ngan C.Y."/>
            <person name="Orejas M."/>
            <person name="Orosz E."/>
            <person name="Ouedraogo J.P."/>
            <person name="Overkamp K.M."/>
            <person name="Park H.-S."/>
            <person name="Perrone G."/>
            <person name="Piumi F."/>
            <person name="Punt P.J."/>
            <person name="Ram A.F."/>
            <person name="Ramon A."/>
            <person name="Rauscher S."/>
            <person name="Record E."/>
            <person name="Riano-Pachon D.M."/>
            <person name="Robert V."/>
            <person name="Roehrig J."/>
            <person name="Ruller R."/>
            <person name="Salamov A."/>
            <person name="Salih N.S."/>
            <person name="Samson R.A."/>
            <person name="Sandor E."/>
            <person name="Sanguinetti M."/>
            <person name="Schuetze T."/>
            <person name="Sepcic K."/>
            <person name="Shelest E."/>
            <person name="Sherlock G."/>
            <person name="Sophianopoulou V."/>
            <person name="Squina F.M."/>
            <person name="Sun H."/>
            <person name="Susca A."/>
            <person name="Todd R.B."/>
            <person name="Tsang A."/>
            <person name="Unkles S.E."/>
            <person name="van de Wiele N."/>
            <person name="van Rossen-Uffink D."/>
            <person name="Oliveira J.V."/>
            <person name="Vesth T.C."/>
            <person name="Visser J."/>
            <person name="Yu J.-H."/>
            <person name="Zhou M."/>
            <person name="Andersen M.R."/>
            <person name="Archer D.B."/>
            <person name="Baker S.E."/>
            <person name="Benoit I."/>
            <person name="Brakhage A.A."/>
            <person name="Braus G.H."/>
            <person name="Fischer R."/>
            <person name="Frisvad J.C."/>
            <person name="Goldman G.H."/>
            <person name="Houbraken J."/>
            <person name="Oakley B."/>
            <person name="Pocsi I."/>
            <person name="Scazzocchio C."/>
            <person name="Seiboth B."/>
            <person name="vanKuyk P.A."/>
            <person name="Wortman J."/>
            <person name="Dyer P.S."/>
            <person name="Grigoriev I.V."/>
        </authorList>
    </citation>
    <scope>NUCLEOTIDE SEQUENCE [LARGE SCALE GENOMIC DNA]</scope>
    <source>
        <strain evidence="3">CBS 583.65</strain>
    </source>
</reference>
<evidence type="ECO:0000313" key="3">
    <source>
        <dbReference type="Proteomes" id="UP000184073"/>
    </source>
</evidence>
<protein>
    <submittedName>
        <fullName evidence="2">Uncharacterized protein</fullName>
    </submittedName>
</protein>
<dbReference type="EMBL" id="KV878137">
    <property type="protein sequence ID" value="OJJ07576.1"/>
    <property type="molecule type" value="Genomic_DNA"/>
</dbReference>
<name>A0A1L9Q1I5_ASPVE</name>
<dbReference type="VEuPathDB" id="FungiDB:ASPVEDRAFT_155399"/>
<evidence type="ECO:0000256" key="1">
    <source>
        <dbReference type="SAM" id="MobiDB-lite"/>
    </source>
</evidence>
<proteinExistence type="predicted"/>
<feature type="region of interest" description="Disordered" evidence="1">
    <location>
        <begin position="1"/>
        <end position="25"/>
    </location>
</feature>
<accession>A0A1L9Q1I5</accession>
<keyword evidence="3" id="KW-1185">Reference proteome</keyword>
<dbReference type="OrthoDB" id="4521980at2759"/>